<dbReference type="NCBIfam" id="TIGR02532">
    <property type="entry name" value="IV_pilin_GFxxxE"/>
    <property type="match status" value="1"/>
</dbReference>
<evidence type="ECO:0000256" key="2">
    <source>
        <dbReference type="SAM" id="Phobius"/>
    </source>
</evidence>
<dbReference type="Gene3D" id="3.30.700.10">
    <property type="entry name" value="Glycoprotein, Type 4 Pilin"/>
    <property type="match status" value="1"/>
</dbReference>
<keyword evidence="1" id="KW-0488">Methylation</keyword>
<dbReference type="AlphaFoldDB" id="A0A6N7VJ31"/>
<gene>
    <name evidence="3" type="ORF">FX155_00200</name>
</gene>
<organism evidence="3 4">
    <name type="scientific">Acidaminococcus fermentans</name>
    <dbReference type="NCBI Taxonomy" id="905"/>
    <lineage>
        <taxon>Bacteria</taxon>
        <taxon>Bacillati</taxon>
        <taxon>Bacillota</taxon>
        <taxon>Negativicutes</taxon>
        <taxon>Acidaminococcales</taxon>
        <taxon>Acidaminococcaceae</taxon>
        <taxon>Acidaminococcus</taxon>
    </lineage>
</organism>
<dbReference type="EMBL" id="VULN01000001">
    <property type="protein sequence ID" value="MSS81050.1"/>
    <property type="molecule type" value="Genomic_DNA"/>
</dbReference>
<dbReference type="PRINTS" id="PR00813">
    <property type="entry name" value="BCTERIALGSPG"/>
</dbReference>
<dbReference type="GO" id="GO:0015628">
    <property type="term" value="P:protein secretion by the type II secretion system"/>
    <property type="evidence" value="ECO:0007669"/>
    <property type="project" value="InterPro"/>
</dbReference>
<keyword evidence="2" id="KW-0472">Membrane</keyword>
<dbReference type="Pfam" id="PF07963">
    <property type="entry name" value="N_methyl"/>
    <property type="match status" value="1"/>
</dbReference>
<name>A0A6N7VJ31_ACIFE</name>
<accession>A0A6N7VJ31</accession>
<dbReference type="InterPro" id="IPR045584">
    <property type="entry name" value="Pilin-like"/>
</dbReference>
<dbReference type="RefSeq" id="WP_022488218.1">
    <property type="nucleotide sequence ID" value="NZ_VULN01000001.1"/>
</dbReference>
<sequence length="139" mass="15258">MQTTMKTNCILKATQPANTIRRKKQPGFTLIELIAVLAIIGGLAAFLLPSIRSAMDRSRDSQLISDMALLQSGAQLYELELAEKPRDIQSLVDKKYVPNRDYSKISMSETDGEYVFTATLSNGEKVSSDTLGEKKGAEA</sequence>
<protein>
    <submittedName>
        <fullName evidence="3">Type II secretion system protein</fullName>
    </submittedName>
</protein>
<dbReference type="GO" id="GO:0015627">
    <property type="term" value="C:type II protein secretion system complex"/>
    <property type="evidence" value="ECO:0007669"/>
    <property type="project" value="InterPro"/>
</dbReference>
<keyword evidence="2" id="KW-0812">Transmembrane</keyword>
<proteinExistence type="predicted"/>
<dbReference type="OrthoDB" id="3034673at2"/>
<dbReference type="SUPFAM" id="SSF54523">
    <property type="entry name" value="Pili subunits"/>
    <property type="match status" value="1"/>
</dbReference>
<keyword evidence="2" id="KW-1133">Transmembrane helix</keyword>
<comment type="caution">
    <text evidence="3">The sequence shown here is derived from an EMBL/GenBank/DDBJ whole genome shotgun (WGS) entry which is preliminary data.</text>
</comment>
<evidence type="ECO:0000256" key="1">
    <source>
        <dbReference type="ARBA" id="ARBA00022481"/>
    </source>
</evidence>
<evidence type="ECO:0000313" key="3">
    <source>
        <dbReference type="EMBL" id="MSS81050.1"/>
    </source>
</evidence>
<dbReference type="InterPro" id="IPR000983">
    <property type="entry name" value="Bac_GSPG_pilin"/>
</dbReference>
<dbReference type="Proteomes" id="UP000441455">
    <property type="component" value="Unassembled WGS sequence"/>
</dbReference>
<dbReference type="InterPro" id="IPR012902">
    <property type="entry name" value="N_methyl_site"/>
</dbReference>
<reference evidence="3 4" key="1">
    <citation type="submission" date="2019-08" db="EMBL/GenBank/DDBJ databases">
        <title>In-depth cultivation of the pig gut microbiome towards novel bacterial diversity and tailored functional studies.</title>
        <authorList>
            <person name="Wylensek D."/>
            <person name="Hitch T.C.A."/>
            <person name="Clavel T."/>
        </authorList>
    </citation>
    <scope>NUCLEOTIDE SEQUENCE [LARGE SCALE GENOMIC DNA]</scope>
    <source>
        <strain evidence="3 4">WCA-389-WT-5B</strain>
    </source>
</reference>
<feature type="transmembrane region" description="Helical" evidence="2">
    <location>
        <begin position="28"/>
        <end position="49"/>
    </location>
</feature>
<evidence type="ECO:0000313" key="4">
    <source>
        <dbReference type="Proteomes" id="UP000441455"/>
    </source>
</evidence>